<evidence type="ECO:0000313" key="2">
    <source>
        <dbReference type="EMBL" id="GAA1949824.1"/>
    </source>
</evidence>
<evidence type="ECO:0000256" key="1">
    <source>
        <dbReference type="SAM" id="MobiDB-lite"/>
    </source>
</evidence>
<protein>
    <submittedName>
        <fullName evidence="2">Uncharacterized protein</fullName>
    </submittedName>
</protein>
<sequence>MTFAASDSLKGTFRACALERSSPGEGRIRGMHIPEGPCRGLSADGGRGAGGEIPAHALKVTFAASDSPKGTFRACAADPTSASIGASFTALSAVKVAFRVKGARNSIRNQVPERDPQDTEPRAALHTTFTGSSVSGFDQEYPRGTPDKRSHRACAQHLDEVLSKGKVLHPLPTWERP</sequence>
<name>A0ABN2QES1_9PSEU</name>
<evidence type="ECO:0000313" key="3">
    <source>
        <dbReference type="Proteomes" id="UP001501116"/>
    </source>
</evidence>
<dbReference type="Proteomes" id="UP001501116">
    <property type="component" value="Unassembled WGS sequence"/>
</dbReference>
<proteinExistence type="predicted"/>
<gene>
    <name evidence="2" type="ORF">GCM10009754_18040</name>
</gene>
<reference evidence="2 3" key="1">
    <citation type="journal article" date="2019" name="Int. J. Syst. Evol. Microbiol.">
        <title>The Global Catalogue of Microorganisms (GCM) 10K type strain sequencing project: providing services to taxonomists for standard genome sequencing and annotation.</title>
        <authorList>
            <consortium name="The Broad Institute Genomics Platform"/>
            <consortium name="The Broad Institute Genome Sequencing Center for Infectious Disease"/>
            <person name="Wu L."/>
            <person name="Ma J."/>
        </authorList>
    </citation>
    <scope>NUCLEOTIDE SEQUENCE [LARGE SCALE GENOMIC DNA]</scope>
    <source>
        <strain evidence="2 3">JCM 14545</strain>
    </source>
</reference>
<keyword evidence="3" id="KW-1185">Reference proteome</keyword>
<feature type="region of interest" description="Disordered" evidence="1">
    <location>
        <begin position="24"/>
        <end position="49"/>
    </location>
</feature>
<dbReference type="EMBL" id="BAAANN010000006">
    <property type="protein sequence ID" value="GAA1949824.1"/>
    <property type="molecule type" value="Genomic_DNA"/>
</dbReference>
<feature type="region of interest" description="Disordered" evidence="1">
    <location>
        <begin position="128"/>
        <end position="150"/>
    </location>
</feature>
<organism evidence="2 3">
    <name type="scientific">Amycolatopsis minnesotensis</name>
    <dbReference type="NCBI Taxonomy" id="337894"/>
    <lineage>
        <taxon>Bacteria</taxon>
        <taxon>Bacillati</taxon>
        <taxon>Actinomycetota</taxon>
        <taxon>Actinomycetes</taxon>
        <taxon>Pseudonocardiales</taxon>
        <taxon>Pseudonocardiaceae</taxon>
        <taxon>Amycolatopsis</taxon>
    </lineage>
</organism>
<comment type="caution">
    <text evidence="2">The sequence shown here is derived from an EMBL/GenBank/DDBJ whole genome shotgun (WGS) entry which is preliminary data.</text>
</comment>
<accession>A0ABN2QES1</accession>